<dbReference type="SUPFAM" id="SSF56672">
    <property type="entry name" value="DNA/RNA polymerases"/>
    <property type="match status" value="1"/>
</dbReference>
<evidence type="ECO:0000313" key="2">
    <source>
        <dbReference type="Proteomes" id="UP000029267"/>
    </source>
</evidence>
<reference evidence="1 2" key="1">
    <citation type="journal article" date="2014" name="Genome Announc.">
        <title>Draft Genome Sequence of Geobacillus icigianus Strain G1w1T Isolated from Hot Springs in the Valley of Geysers, Kamchatka (Russian Federation).</title>
        <authorList>
            <person name="Bryanskaya A.V."/>
            <person name="Rozanov A.S."/>
            <person name="Logacheva M.D."/>
            <person name="Kotenko A.V."/>
            <person name="Peltek S.E."/>
        </authorList>
    </citation>
    <scope>NUCLEOTIDE SEQUENCE [LARGE SCALE GENOMIC DNA]</scope>
    <source>
        <strain evidence="1 2">G1w1</strain>
    </source>
</reference>
<sequence>MFTFYDIEVFRHDWMVVLLTENHTIHIHNDTDKLRNSLSTSSILVGYNNYAYDDIILAGLLTGKDPYELSQKLIRGEKVNATLSYLTLDAMQEINGLSLKEVQANMGLDIQETPIDFNINRPLTKEEVELVFQYCENDVRTTKKVFELREDYFTSKFEIVDAFKLPVTAVKKTRASLSAAVLKTTPKKLPRDRLHLEFDRRLQLNELPREVVDFYENIKKRYIQGEEHGALEKEKLEIEIAGIKHTFGFGGVHGAIENYRYTGKMMQIDVSSYFPSLMINNQFISRQAGSPELFTRIYEQRLALKKQNDRKHEIYKIVLNSAFGAMKSEYNPLFDPKQFNNVTMNGQLILTHLILLLEPFTQLIQSNTDGIIIAYEDGMKDMILEVIRRFGEQYQLALDVDDIHKIAQRDVNNYVVQYADGTIKARGRMSKFQGGDWERNSLHIIDKALVNFYMHGIPIQKTVIEAWKNNQLDLFQVVAKAGKFDGMAHEMNGKMVPLQKVNRIFATNQFHYGGVYKVRDHKYYKVPHTSEQSFVWNGELGKMNKKLIDINYYIKLVQSNVF</sequence>
<comment type="caution">
    <text evidence="1">The sequence shown here is derived from an EMBL/GenBank/DDBJ whole genome shotgun (WGS) entry which is preliminary data.</text>
</comment>
<dbReference type="InterPro" id="IPR023211">
    <property type="entry name" value="DNA_pol_palm_dom_sf"/>
</dbReference>
<dbReference type="Gene3D" id="3.90.1600.10">
    <property type="entry name" value="Palm domain of DNA polymerase"/>
    <property type="match status" value="1"/>
</dbReference>
<proteinExistence type="predicted"/>
<name>A0ABU6BDN9_9BACL</name>
<keyword evidence="2" id="KW-1185">Reference proteome</keyword>
<gene>
    <name evidence="1" type="ORF">EP10_000864</name>
</gene>
<dbReference type="InterPro" id="IPR043502">
    <property type="entry name" value="DNA/RNA_pol_sf"/>
</dbReference>
<protein>
    <recommendedName>
        <fullName evidence="3">DNA-directed DNA polymerase</fullName>
    </recommendedName>
</protein>
<dbReference type="EMBL" id="JPYA02000001">
    <property type="protein sequence ID" value="MEB3750025.1"/>
    <property type="molecule type" value="Genomic_DNA"/>
</dbReference>
<evidence type="ECO:0008006" key="3">
    <source>
        <dbReference type="Google" id="ProtNLM"/>
    </source>
</evidence>
<accession>A0ABU6BDN9</accession>
<dbReference type="Proteomes" id="UP000029267">
    <property type="component" value="Unassembled WGS sequence"/>
</dbReference>
<organism evidence="1 2">
    <name type="scientific">Geobacillus icigianus</name>
    <dbReference type="NCBI Taxonomy" id="1430331"/>
    <lineage>
        <taxon>Bacteria</taxon>
        <taxon>Bacillati</taxon>
        <taxon>Bacillota</taxon>
        <taxon>Bacilli</taxon>
        <taxon>Bacillales</taxon>
        <taxon>Anoxybacillaceae</taxon>
        <taxon>Geobacillus</taxon>
    </lineage>
</organism>
<evidence type="ECO:0000313" key="1">
    <source>
        <dbReference type="EMBL" id="MEB3750025.1"/>
    </source>
</evidence>
<dbReference type="RefSeq" id="WP_033018269.1">
    <property type="nucleotide sequence ID" value="NZ_JPYA02000001.1"/>
</dbReference>